<evidence type="ECO:0000256" key="7">
    <source>
        <dbReference type="SAM" id="Phobius"/>
    </source>
</evidence>
<feature type="transmembrane region" description="Helical" evidence="7">
    <location>
        <begin position="46"/>
        <end position="65"/>
    </location>
</feature>
<accession>A0A1T4MYI0</accession>
<dbReference type="InterPro" id="IPR036259">
    <property type="entry name" value="MFS_trans_sf"/>
</dbReference>
<evidence type="ECO:0000259" key="8">
    <source>
        <dbReference type="PROSITE" id="PS50850"/>
    </source>
</evidence>
<dbReference type="RefSeq" id="WP_078693869.1">
    <property type="nucleotide sequence ID" value="NZ_FUWX01000009.1"/>
</dbReference>
<dbReference type="InterPro" id="IPR020846">
    <property type="entry name" value="MFS_dom"/>
</dbReference>
<comment type="subcellular location">
    <subcellularLocation>
        <location evidence="1">Membrane</location>
        <topology evidence="1">Multi-pass membrane protein</topology>
    </subcellularLocation>
</comment>
<dbReference type="SUPFAM" id="SSF103473">
    <property type="entry name" value="MFS general substrate transporter"/>
    <property type="match status" value="1"/>
</dbReference>
<gene>
    <name evidence="9" type="ORF">SAMN02745174_01375</name>
</gene>
<protein>
    <submittedName>
        <fullName evidence="9">MFS transporter, SP family, xylose:H+ symportor</fullName>
    </submittedName>
</protein>
<feature type="transmembrane region" description="Helical" evidence="7">
    <location>
        <begin position="350"/>
        <end position="369"/>
    </location>
</feature>
<keyword evidence="3 7" id="KW-0812">Transmembrane</keyword>
<dbReference type="Proteomes" id="UP000191153">
    <property type="component" value="Unassembled WGS sequence"/>
</dbReference>
<evidence type="ECO:0000256" key="4">
    <source>
        <dbReference type="ARBA" id="ARBA00022989"/>
    </source>
</evidence>
<name>A0A1T4MYI0_9FUSO</name>
<dbReference type="PRINTS" id="PR00171">
    <property type="entry name" value="SUGRTRNSPORT"/>
</dbReference>
<evidence type="ECO:0000313" key="10">
    <source>
        <dbReference type="Proteomes" id="UP000191153"/>
    </source>
</evidence>
<evidence type="ECO:0000256" key="1">
    <source>
        <dbReference type="ARBA" id="ARBA00004141"/>
    </source>
</evidence>
<dbReference type="AlphaFoldDB" id="A0A1T4MYI0"/>
<dbReference type="PROSITE" id="PS00217">
    <property type="entry name" value="SUGAR_TRANSPORT_2"/>
    <property type="match status" value="1"/>
</dbReference>
<dbReference type="OrthoDB" id="9783823at2"/>
<feature type="transmembrane region" description="Helical" evidence="7">
    <location>
        <begin position="77"/>
        <end position="99"/>
    </location>
</feature>
<comment type="similarity">
    <text evidence="2 6">Belongs to the major facilitator superfamily. Sugar transporter (TC 2.A.1.1) family.</text>
</comment>
<feature type="domain" description="Major facilitator superfamily (MFS) profile" evidence="8">
    <location>
        <begin position="10"/>
        <end position="441"/>
    </location>
</feature>
<evidence type="ECO:0000256" key="5">
    <source>
        <dbReference type="ARBA" id="ARBA00023136"/>
    </source>
</evidence>
<dbReference type="Pfam" id="PF00083">
    <property type="entry name" value="Sugar_tr"/>
    <property type="match status" value="1"/>
</dbReference>
<feature type="transmembrane region" description="Helical" evidence="7">
    <location>
        <begin position="135"/>
        <end position="156"/>
    </location>
</feature>
<dbReference type="InterPro" id="IPR005828">
    <property type="entry name" value="MFS_sugar_transport-like"/>
</dbReference>
<feature type="transmembrane region" description="Helical" evidence="7">
    <location>
        <begin position="105"/>
        <end position="123"/>
    </location>
</feature>
<feature type="transmembrane region" description="Helical" evidence="7">
    <location>
        <begin position="416"/>
        <end position="436"/>
    </location>
</feature>
<feature type="transmembrane region" description="Helical" evidence="7">
    <location>
        <begin position="318"/>
        <end position="338"/>
    </location>
</feature>
<dbReference type="Gene3D" id="1.20.1250.20">
    <property type="entry name" value="MFS general substrate transporter like domains"/>
    <property type="match status" value="1"/>
</dbReference>
<dbReference type="NCBIfam" id="TIGR00879">
    <property type="entry name" value="SP"/>
    <property type="match status" value="1"/>
</dbReference>
<proteinExistence type="inferred from homology"/>
<feature type="transmembrane region" description="Helical" evidence="7">
    <location>
        <begin position="7"/>
        <end position="26"/>
    </location>
</feature>
<keyword evidence="5 7" id="KW-0472">Membrane</keyword>
<dbReference type="InterPro" id="IPR005829">
    <property type="entry name" value="Sugar_transporter_CS"/>
</dbReference>
<organism evidence="9 10">
    <name type="scientific">Cetobacterium ceti</name>
    <dbReference type="NCBI Taxonomy" id="180163"/>
    <lineage>
        <taxon>Bacteria</taxon>
        <taxon>Fusobacteriati</taxon>
        <taxon>Fusobacteriota</taxon>
        <taxon>Fusobacteriia</taxon>
        <taxon>Fusobacteriales</taxon>
        <taxon>Fusobacteriaceae</taxon>
        <taxon>Cetobacterium</taxon>
    </lineage>
</organism>
<dbReference type="STRING" id="180163.SAMN02745174_01375"/>
<dbReference type="GO" id="GO:0016020">
    <property type="term" value="C:membrane"/>
    <property type="evidence" value="ECO:0007669"/>
    <property type="project" value="UniProtKB-SubCell"/>
</dbReference>
<feature type="transmembrane region" description="Helical" evidence="7">
    <location>
        <begin position="247"/>
        <end position="269"/>
    </location>
</feature>
<keyword evidence="4 7" id="KW-1133">Transmembrane helix</keyword>
<dbReference type="PROSITE" id="PS00216">
    <property type="entry name" value="SUGAR_TRANSPORT_1"/>
    <property type="match status" value="1"/>
</dbReference>
<dbReference type="InterPro" id="IPR050360">
    <property type="entry name" value="MFS_Sugar_Transporters"/>
</dbReference>
<feature type="transmembrane region" description="Helical" evidence="7">
    <location>
        <begin position="168"/>
        <end position="189"/>
    </location>
</feature>
<feature type="transmembrane region" description="Helical" evidence="7">
    <location>
        <begin position="381"/>
        <end position="404"/>
    </location>
</feature>
<dbReference type="PROSITE" id="PS50850">
    <property type="entry name" value="MFS"/>
    <property type="match status" value="1"/>
</dbReference>
<evidence type="ECO:0000313" key="9">
    <source>
        <dbReference type="EMBL" id="SJZ71827.1"/>
    </source>
</evidence>
<evidence type="ECO:0000256" key="2">
    <source>
        <dbReference type="ARBA" id="ARBA00010992"/>
    </source>
</evidence>
<dbReference type="PANTHER" id="PTHR48022:SF2">
    <property type="entry name" value="PLASTIDIC GLUCOSE TRANSPORTER 4"/>
    <property type="match status" value="1"/>
</dbReference>
<keyword evidence="6" id="KW-0813">Transport</keyword>
<dbReference type="PANTHER" id="PTHR48022">
    <property type="entry name" value="PLASTIDIC GLUCOSE TRANSPORTER 4"/>
    <property type="match status" value="1"/>
</dbReference>
<sequence length="459" mass="51773">MKKKINIYVVGLIVALAGFIFSYDSSNMAGARKYLESYFNMDYKDIGYVIIAVVLGSMLGSLFAGYLGDKYGRKKSLIYGAILMMLGGIITVISFNLFLFYVGRIIMGFSLGVIFLVGPMYMVEVSPAEIRGRTGALRQILLSGGLILGYTMGYIFEKNFTFQWNSTVGWRYLYLFEILLTVVMGLAFFKIPESPRWLMLKGREEKAREVLCGIFADENRINKVMSEMKANIEISNPQKKVKIKGGLIYVLLICGIFPIFRQFSGVNAVTYYAQKIFATISNDTGNMAYFQSIFIGFGELAGAFFAVLFADKFGRKKLLMAGALGMGFSLGGISLFLYSQDKNILEGCLIYIYNFFFTISTGTLLTIYISEITPTIIRSKGMALSSVVNWFFDILVIIYFPILSTNGYLDKKFHEAFPFFIFTIAMGIFFIGVHLLPEAKGKTLEEIETYWRKKGDWDK</sequence>
<evidence type="ECO:0000256" key="3">
    <source>
        <dbReference type="ARBA" id="ARBA00022692"/>
    </source>
</evidence>
<dbReference type="GO" id="GO:0005351">
    <property type="term" value="F:carbohydrate:proton symporter activity"/>
    <property type="evidence" value="ECO:0007669"/>
    <property type="project" value="TreeGrafter"/>
</dbReference>
<dbReference type="EMBL" id="FUWX01000009">
    <property type="protein sequence ID" value="SJZ71827.1"/>
    <property type="molecule type" value="Genomic_DNA"/>
</dbReference>
<reference evidence="9 10" key="1">
    <citation type="submission" date="2017-02" db="EMBL/GenBank/DDBJ databases">
        <authorList>
            <person name="Peterson S.W."/>
        </authorList>
    </citation>
    <scope>NUCLEOTIDE SEQUENCE [LARGE SCALE GENOMIC DNA]</scope>
    <source>
        <strain evidence="9 10">ATCC 700028</strain>
    </source>
</reference>
<keyword evidence="10" id="KW-1185">Reference proteome</keyword>
<evidence type="ECO:0000256" key="6">
    <source>
        <dbReference type="RuleBase" id="RU003346"/>
    </source>
</evidence>
<feature type="transmembrane region" description="Helical" evidence="7">
    <location>
        <begin position="289"/>
        <end position="311"/>
    </location>
</feature>
<dbReference type="InterPro" id="IPR003663">
    <property type="entry name" value="Sugar/inositol_transpt"/>
</dbReference>